<protein>
    <recommendedName>
        <fullName evidence="2">PSP1 C-terminal domain-containing protein</fullName>
    </recommendedName>
</protein>
<evidence type="ECO:0000313" key="3">
    <source>
        <dbReference type="EMBL" id="KAG7660588.1"/>
    </source>
</evidence>
<feature type="region of interest" description="Disordered" evidence="1">
    <location>
        <begin position="92"/>
        <end position="159"/>
    </location>
</feature>
<feature type="region of interest" description="Disordered" evidence="1">
    <location>
        <begin position="580"/>
        <end position="601"/>
    </location>
</feature>
<feature type="compositionally biased region" description="Low complexity" evidence="1">
    <location>
        <begin position="92"/>
        <end position="124"/>
    </location>
</feature>
<dbReference type="PANTHER" id="PTHR43830:SF3">
    <property type="entry name" value="PROTEIN PSP1"/>
    <property type="match status" value="1"/>
</dbReference>
<gene>
    <name evidence="3" type="ORF">J8A68_005854</name>
</gene>
<feature type="domain" description="PSP1 C-terminal" evidence="2">
    <location>
        <begin position="360"/>
        <end position="462"/>
    </location>
</feature>
<sequence>MMTLNEFNKNNTPDRQQPQRPILQSSPPSSSSSSFADYTTTTSQSQQFPQSSTNFMRMASGSGTSKPMASASIWNYSNAAHRRHSSIDPSIWSSSASSNTGGLPSSSNIWSTSTTSPQQQQPQQGTENYTAGLTTSNRSSSIAGYSPPPPGMNTSSAGTTATFEENEYPNVSPTQLFDPVRRHSFTDGYTTGSGVTTNESTLQLVDDYFETDPHERVKVTLQLLNERFFDEEKYLGDAYQLPKFPIESSLRNYQLILVGFKAGRIDVFYLPTSPTPLELMNLKVGDLVIVEADRGRDLGKVFKMNISIDEARLLKLLQFQEQQAALNEHENILDDLSVKNMSEQTGGNNNVAPPTLHFPKSIISLAQPNEIIQILNKKQDEEKACRLCLAKIANATSNQLLNSATPSTTTQDLLQMKLIDAEYQFDRKKLIFYYSTSKRIDFRDLVRELFRIYKTRIWMCAVIGLPYNISRKSVSPLSGNAFTNPFTQPQQQQQQQQQQPIQTQQPQLMNAGPPPIQQQQQQPPFRFERRLSYQPPPTFQQQSYMPPPQQMQQMQQQQQVPVSFRQENMAPRRFSIDSRQSMPQYSFGGGQAPQQQLQQPLQTIPQQQLFAPDFQLPSRLRSQDHTTRNGNEKDEDDVGLNNNSGEAFVLKSLVDSINH</sequence>
<feature type="compositionally biased region" description="Low complexity" evidence="1">
    <location>
        <begin position="592"/>
        <end position="601"/>
    </location>
</feature>
<comment type="caution">
    <text evidence="3">The sequence shown here is derived from an EMBL/GenBank/DDBJ whole genome shotgun (WGS) entry which is preliminary data.</text>
</comment>
<feature type="compositionally biased region" description="Low complexity" evidence="1">
    <location>
        <begin position="25"/>
        <end position="53"/>
    </location>
</feature>
<proteinExistence type="predicted"/>
<feature type="compositionally biased region" description="Polar residues" evidence="1">
    <location>
        <begin position="125"/>
        <end position="143"/>
    </location>
</feature>
<accession>A0A8J5UDT4</accession>
<evidence type="ECO:0000256" key="1">
    <source>
        <dbReference type="SAM" id="MobiDB-lite"/>
    </source>
</evidence>
<dbReference type="EMBL" id="JAGSYN010000276">
    <property type="protein sequence ID" value="KAG7660588.1"/>
    <property type="molecule type" value="Genomic_DNA"/>
</dbReference>
<name>A0A8J5UDT4_9ASCO</name>
<keyword evidence="4" id="KW-1185">Reference proteome</keyword>
<dbReference type="OrthoDB" id="243127at2759"/>
<organism evidence="3 4">
    <name type="scientific">[Candida] subhashii</name>
    <dbReference type="NCBI Taxonomy" id="561895"/>
    <lineage>
        <taxon>Eukaryota</taxon>
        <taxon>Fungi</taxon>
        <taxon>Dikarya</taxon>
        <taxon>Ascomycota</taxon>
        <taxon>Saccharomycotina</taxon>
        <taxon>Pichiomycetes</taxon>
        <taxon>Debaryomycetaceae</taxon>
        <taxon>Spathaspora</taxon>
    </lineage>
</organism>
<feature type="compositionally biased region" description="Low complexity" evidence="1">
    <location>
        <begin position="540"/>
        <end position="559"/>
    </location>
</feature>
<dbReference type="GeneID" id="73472654"/>
<dbReference type="GO" id="GO:0005737">
    <property type="term" value="C:cytoplasm"/>
    <property type="evidence" value="ECO:0007669"/>
    <property type="project" value="TreeGrafter"/>
</dbReference>
<feature type="compositionally biased region" description="Polar residues" evidence="1">
    <location>
        <begin position="1"/>
        <end position="24"/>
    </location>
</feature>
<feature type="compositionally biased region" description="Basic and acidic residues" evidence="1">
    <location>
        <begin position="622"/>
        <end position="632"/>
    </location>
</feature>
<reference evidence="3 4" key="1">
    <citation type="journal article" date="2021" name="DNA Res.">
        <title>Genome analysis of Candida subhashii reveals its hybrid nature and dual mitochondrial genome conformations.</title>
        <authorList>
            <person name="Mixao V."/>
            <person name="Hegedusova E."/>
            <person name="Saus E."/>
            <person name="Pryszcz L.P."/>
            <person name="Cillingova A."/>
            <person name="Nosek J."/>
            <person name="Gabaldon T."/>
        </authorList>
    </citation>
    <scope>NUCLEOTIDE SEQUENCE [LARGE SCALE GENOMIC DNA]</scope>
    <source>
        <strain evidence="3 4">CBS 10753</strain>
    </source>
</reference>
<dbReference type="Pfam" id="PF04468">
    <property type="entry name" value="PSP1"/>
    <property type="match status" value="1"/>
</dbReference>
<feature type="region of interest" description="Disordered" evidence="1">
    <location>
        <begin position="1"/>
        <end position="68"/>
    </location>
</feature>
<dbReference type="PANTHER" id="PTHR43830">
    <property type="entry name" value="PROTEIN PSP1"/>
    <property type="match status" value="1"/>
</dbReference>
<feature type="compositionally biased region" description="Low complexity" evidence="1">
    <location>
        <begin position="488"/>
        <end position="507"/>
    </location>
</feature>
<feature type="region of interest" description="Disordered" evidence="1">
    <location>
        <begin position="622"/>
        <end position="643"/>
    </location>
</feature>
<dbReference type="InterPro" id="IPR047767">
    <property type="entry name" value="PSP1-like"/>
</dbReference>
<dbReference type="InterPro" id="IPR007557">
    <property type="entry name" value="PSP1_C"/>
</dbReference>
<feature type="region of interest" description="Disordered" evidence="1">
    <location>
        <begin position="480"/>
        <end position="561"/>
    </location>
</feature>
<dbReference type="Proteomes" id="UP000694255">
    <property type="component" value="Unassembled WGS sequence"/>
</dbReference>
<dbReference type="AlphaFoldDB" id="A0A8J5UDT4"/>
<dbReference type="RefSeq" id="XP_049260821.1">
    <property type="nucleotide sequence ID" value="XM_049409965.1"/>
</dbReference>
<evidence type="ECO:0000313" key="4">
    <source>
        <dbReference type="Proteomes" id="UP000694255"/>
    </source>
</evidence>
<dbReference type="PROSITE" id="PS51411">
    <property type="entry name" value="PSP1_C"/>
    <property type="match status" value="1"/>
</dbReference>
<evidence type="ECO:0000259" key="2">
    <source>
        <dbReference type="PROSITE" id="PS51411"/>
    </source>
</evidence>